<dbReference type="EMBL" id="CAMPGE010017166">
    <property type="protein sequence ID" value="CAI2375671.1"/>
    <property type="molecule type" value="Genomic_DNA"/>
</dbReference>
<keyword evidence="2" id="KW-1185">Reference proteome</keyword>
<protein>
    <submittedName>
        <fullName evidence="1">Uncharacterized protein</fullName>
    </submittedName>
</protein>
<organism evidence="1 2">
    <name type="scientific">Euplotes crassus</name>
    <dbReference type="NCBI Taxonomy" id="5936"/>
    <lineage>
        <taxon>Eukaryota</taxon>
        <taxon>Sar</taxon>
        <taxon>Alveolata</taxon>
        <taxon>Ciliophora</taxon>
        <taxon>Intramacronucleata</taxon>
        <taxon>Spirotrichea</taxon>
        <taxon>Hypotrichia</taxon>
        <taxon>Euplotida</taxon>
        <taxon>Euplotidae</taxon>
        <taxon>Moneuplotes</taxon>
    </lineage>
</organism>
<accession>A0AAD1XMM1</accession>
<gene>
    <name evidence="1" type="ORF">ECRASSUSDP1_LOCUS17035</name>
</gene>
<comment type="caution">
    <text evidence="1">The sequence shown here is derived from an EMBL/GenBank/DDBJ whole genome shotgun (WGS) entry which is preliminary data.</text>
</comment>
<evidence type="ECO:0000313" key="2">
    <source>
        <dbReference type="Proteomes" id="UP001295684"/>
    </source>
</evidence>
<dbReference type="AlphaFoldDB" id="A0AAD1XMM1"/>
<dbReference type="Proteomes" id="UP001295684">
    <property type="component" value="Unassembled WGS sequence"/>
</dbReference>
<name>A0AAD1XMM1_EUPCR</name>
<reference evidence="1" key="1">
    <citation type="submission" date="2023-07" db="EMBL/GenBank/DDBJ databases">
        <authorList>
            <consortium name="AG Swart"/>
            <person name="Singh M."/>
            <person name="Singh A."/>
            <person name="Seah K."/>
            <person name="Emmerich C."/>
        </authorList>
    </citation>
    <scope>NUCLEOTIDE SEQUENCE</scope>
    <source>
        <strain evidence="1">DP1</strain>
    </source>
</reference>
<sequence length="89" mass="9970">MFQKKIRYNTRRTGPTNEPAMFAQDIILKYSSEVILCCMNLVLAHPAPPRYAKIIKQKTIFFDTLSIVEEGAQGTNPSGLPILSILNVC</sequence>
<proteinExistence type="predicted"/>
<evidence type="ECO:0000313" key="1">
    <source>
        <dbReference type="EMBL" id="CAI2375671.1"/>
    </source>
</evidence>